<dbReference type="Proteomes" id="UP000199649">
    <property type="component" value="Chromosome I"/>
</dbReference>
<dbReference type="Pfam" id="PF13822">
    <property type="entry name" value="ACC_epsilon"/>
    <property type="match status" value="1"/>
</dbReference>
<dbReference type="AlphaFoldDB" id="A0A1H1M682"/>
<keyword evidence="3" id="KW-1185">Reference proteome</keyword>
<evidence type="ECO:0000313" key="2">
    <source>
        <dbReference type="EMBL" id="SDR82344.1"/>
    </source>
</evidence>
<dbReference type="GO" id="GO:0003989">
    <property type="term" value="F:acetyl-CoA carboxylase activity"/>
    <property type="evidence" value="ECO:0007669"/>
    <property type="project" value="InterPro"/>
</dbReference>
<feature type="region of interest" description="Disordered" evidence="1">
    <location>
        <begin position="1"/>
        <end position="22"/>
    </location>
</feature>
<reference evidence="3" key="1">
    <citation type="submission" date="2016-10" db="EMBL/GenBank/DDBJ databases">
        <authorList>
            <person name="Varghese N."/>
            <person name="Submissions S."/>
        </authorList>
    </citation>
    <scope>NUCLEOTIDE SEQUENCE [LARGE SCALE GENOMIC DNA]</scope>
    <source>
        <strain evidence="3">DSM 22965</strain>
    </source>
</reference>
<dbReference type="RefSeq" id="WP_092665895.1">
    <property type="nucleotide sequence ID" value="NZ_LT629734.1"/>
</dbReference>
<feature type="region of interest" description="Disordered" evidence="1">
    <location>
        <begin position="47"/>
        <end position="72"/>
    </location>
</feature>
<proteinExistence type="predicted"/>
<evidence type="ECO:0000313" key="3">
    <source>
        <dbReference type="Proteomes" id="UP000199649"/>
    </source>
</evidence>
<dbReference type="STRING" id="684552.SAMN04489719_0882"/>
<sequence>MTDQHPASPDASEPLMRVVGGSPTPEEAAAVEAVLVGLADEWAETKHRRVLDTESEWQSKARTPSGHRWQQD</sequence>
<dbReference type="InterPro" id="IPR032716">
    <property type="entry name" value="ACC_epsilon"/>
</dbReference>
<dbReference type="EMBL" id="LT629734">
    <property type="protein sequence ID" value="SDR82344.1"/>
    <property type="molecule type" value="Genomic_DNA"/>
</dbReference>
<evidence type="ECO:0000256" key="1">
    <source>
        <dbReference type="SAM" id="MobiDB-lite"/>
    </source>
</evidence>
<dbReference type="OrthoDB" id="5118213at2"/>
<accession>A0A1H1M682</accession>
<name>A0A1H1M682_9MICO</name>
<organism evidence="2 3">
    <name type="scientific">Agrococcus carbonis</name>
    <dbReference type="NCBI Taxonomy" id="684552"/>
    <lineage>
        <taxon>Bacteria</taxon>
        <taxon>Bacillati</taxon>
        <taxon>Actinomycetota</taxon>
        <taxon>Actinomycetes</taxon>
        <taxon>Micrococcales</taxon>
        <taxon>Microbacteriaceae</taxon>
        <taxon>Agrococcus</taxon>
    </lineage>
</organism>
<dbReference type="GO" id="GO:0004658">
    <property type="term" value="F:propionyl-CoA carboxylase activity"/>
    <property type="evidence" value="ECO:0007669"/>
    <property type="project" value="InterPro"/>
</dbReference>
<gene>
    <name evidence="2" type="ORF">SAMN04489719_0882</name>
</gene>
<protein>
    <submittedName>
        <fullName evidence="2">Acyl-CoA carboxylase epsilon subunit</fullName>
    </submittedName>
</protein>